<protein>
    <submittedName>
        <fullName evidence="3">PASTA domain-containing protein</fullName>
    </submittedName>
</protein>
<dbReference type="Gene3D" id="3.30.10.20">
    <property type="match status" value="3"/>
</dbReference>
<name>A0ABW5TZA5_9SPHI</name>
<dbReference type="RefSeq" id="WP_379045119.1">
    <property type="nucleotide sequence ID" value="NZ_JBHSKW010000051.1"/>
</dbReference>
<dbReference type="InterPro" id="IPR005543">
    <property type="entry name" value="PASTA_dom"/>
</dbReference>
<dbReference type="Proteomes" id="UP001597546">
    <property type="component" value="Unassembled WGS sequence"/>
</dbReference>
<organism evidence="3 4">
    <name type="scientific">Pedobacter alpinus</name>
    <dbReference type="NCBI Taxonomy" id="1590643"/>
    <lineage>
        <taxon>Bacteria</taxon>
        <taxon>Pseudomonadati</taxon>
        <taxon>Bacteroidota</taxon>
        <taxon>Sphingobacteriia</taxon>
        <taxon>Sphingobacteriales</taxon>
        <taxon>Sphingobacteriaceae</taxon>
        <taxon>Pedobacter</taxon>
    </lineage>
</organism>
<dbReference type="PROSITE" id="PS51178">
    <property type="entry name" value="PASTA"/>
    <property type="match status" value="2"/>
</dbReference>
<dbReference type="CDD" id="cd06577">
    <property type="entry name" value="PASTA_pknB"/>
    <property type="match status" value="3"/>
</dbReference>
<dbReference type="SUPFAM" id="SSF54184">
    <property type="entry name" value="Penicillin-binding protein 2x (pbp-2x), c-terminal domain"/>
    <property type="match status" value="1"/>
</dbReference>
<comment type="caution">
    <text evidence="3">The sequence shown here is derived from an EMBL/GenBank/DDBJ whole genome shotgun (WGS) entry which is preliminary data.</text>
</comment>
<feature type="domain" description="PASTA" evidence="2">
    <location>
        <begin position="44"/>
        <end position="107"/>
    </location>
</feature>
<keyword evidence="1" id="KW-0812">Transmembrane</keyword>
<dbReference type="Pfam" id="PF03793">
    <property type="entry name" value="PASTA"/>
    <property type="match status" value="1"/>
</dbReference>
<feature type="transmembrane region" description="Helical" evidence="1">
    <location>
        <begin position="16"/>
        <end position="35"/>
    </location>
</feature>
<keyword evidence="1" id="KW-0472">Membrane</keyword>
<evidence type="ECO:0000256" key="1">
    <source>
        <dbReference type="SAM" id="Phobius"/>
    </source>
</evidence>
<dbReference type="SMART" id="SM00740">
    <property type="entry name" value="PASTA"/>
    <property type="match status" value="3"/>
</dbReference>
<evidence type="ECO:0000313" key="3">
    <source>
        <dbReference type="EMBL" id="MFD2733521.1"/>
    </source>
</evidence>
<accession>A0ABW5TZA5</accession>
<evidence type="ECO:0000259" key="2">
    <source>
        <dbReference type="PROSITE" id="PS51178"/>
    </source>
</evidence>
<dbReference type="EMBL" id="JBHULV010000056">
    <property type="protein sequence ID" value="MFD2733521.1"/>
    <property type="molecule type" value="Genomic_DNA"/>
</dbReference>
<gene>
    <name evidence="3" type="ORF">ACFSSE_17560</name>
</gene>
<evidence type="ECO:0000313" key="4">
    <source>
        <dbReference type="Proteomes" id="UP001597546"/>
    </source>
</evidence>
<keyword evidence="1" id="KW-1133">Transmembrane helix</keyword>
<reference evidence="4" key="1">
    <citation type="journal article" date="2019" name="Int. J. Syst. Evol. Microbiol.">
        <title>The Global Catalogue of Microorganisms (GCM) 10K type strain sequencing project: providing services to taxonomists for standard genome sequencing and annotation.</title>
        <authorList>
            <consortium name="The Broad Institute Genomics Platform"/>
            <consortium name="The Broad Institute Genome Sequencing Center for Infectious Disease"/>
            <person name="Wu L."/>
            <person name="Ma J."/>
        </authorList>
    </citation>
    <scope>NUCLEOTIDE SEQUENCE [LARGE SCALE GENOMIC DNA]</scope>
    <source>
        <strain evidence="4">KCTC 42456</strain>
    </source>
</reference>
<proteinExistence type="predicted"/>
<sequence>MSKFFKYLATPEFRKQAIIAFTVLTIFLFILFFSLRYYTRHGEGKPVPNFRGLNIEKAIEILEEQGFRYQIDSVFILDKPAGLVTEQDPDPNTNVKENRMIYLTIVSSQTPDVNFPDIENKTFIEVRAMLSNYGLKLGDTSYKPDIARDAVLSFSYAGQTLRVGQKIPKGSRIDLVLGDGYGASEVELPNLVGLTLSEAMFSIKGASLTIGDLSYEGVVQDSANAVIKYQYPSYVPDSLAKVSIGTKINLVLSNQN</sequence>
<keyword evidence="4" id="KW-1185">Reference proteome</keyword>
<feature type="domain" description="PASTA" evidence="2">
    <location>
        <begin position="182"/>
        <end position="254"/>
    </location>
</feature>